<protein>
    <submittedName>
        <fullName evidence="1">Uncharacterized protein</fullName>
    </submittedName>
</protein>
<keyword evidence="2" id="KW-1185">Reference proteome</keyword>
<dbReference type="EMBL" id="JAHRIM010045166">
    <property type="protein sequence ID" value="MEQ2268122.1"/>
    <property type="molecule type" value="Genomic_DNA"/>
</dbReference>
<accession>A0ABV0WGL4</accession>
<evidence type="ECO:0000313" key="1">
    <source>
        <dbReference type="EMBL" id="MEQ2268122.1"/>
    </source>
</evidence>
<name>A0ABV0WGL4_9TELE</name>
<comment type="caution">
    <text evidence="1">The sequence shown here is derived from an EMBL/GenBank/DDBJ whole genome shotgun (WGS) entry which is preliminary data.</text>
</comment>
<dbReference type="Proteomes" id="UP001444071">
    <property type="component" value="Unassembled WGS sequence"/>
</dbReference>
<proteinExistence type="predicted"/>
<organism evidence="1 2">
    <name type="scientific">Xenotaenia resolanae</name>
    <dbReference type="NCBI Taxonomy" id="208358"/>
    <lineage>
        <taxon>Eukaryota</taxon>
        <taxon>Metazoa</taxon>
        <taxon>Chordata</taxon>
        <taxon>Craniata</taxon>
        <taxon>Vertebrata</taxon>
        <taxon>Euteleostomi</taxon>
        <taxon>Actinopterygii</taxon>
        <taxon>Neopterygii</taxon>
        <taxon>Teleostei</taxon>
        <taxon>Neoteleostei</taxon>
        <taxon>Acanthomorphata</taxon>
        <taxon>Ovalentaria</taxon>
        <taxon>Atherinomorphae</taxon>
        <taxon>Cyprinodontiformes</taxon>
        <taxon>Goodeidae</taxon>
        <taxon>Xenotaenia</taxon>
    </lineage>
</organism>
<gene>
    <name evidence="1" type="ORF">XENORESO_015763</name>
</gene>
<sequence>MIFSGSAAAQTDLRSAASSKQTPSLSGSAPLVLLDLGTCSQDEGNGPKLQSLRAEPQLEETNLYSKLDQTVCWNLPELYSQISGPVSYRGASTDVQKKKVLPG</sequence>
<reference evidence="1 2" key="1">
    <citation type="submission" date="2021-06" db="EMBL/GenBank/DDBJ databases">
        <authorList>
            <person name="Palmer J.M."/>
        </authorList>
    </citation>
    <scope>NUCLEOTIDE SEQUENCE [LARGE SCALE GENOMIC DNA]</scope>
    <source>
        <strain evidence="1 2">XR_2019</strain>
        <tissue evidence="1">Muscle</tissue>
    </source>
</reference>
<evidence type="ECO:0000313" key="2">
    <source>
        <dbReference type="Proteomes" id="UP001444071"/>
    </source>
</evidence>